<accession>A0A918EZH0</accession>
<reference evidence="1" key="1">
    <citation type="journal article" date="2014" name="Int. J. Syst. Evol. Microbiol.">
        <title>Complete genome sequence of Corynebacterium casei LMG S-19264T (=DSM 44701T), isolated from a smear-ripened cheese.</title>
        <authorList>
            <consortium name="US DOE Joint Genome Institute (JGI-PGF)"/>
            <person name="Walter F."/>
            <person name="Albersmeier A."/>
            <person name="Kalinowski J."/>
            <person name="Ruckert C."/>
        </authorList>
    </citation>
    <scope>NUCLEOTIDE SEQUENCE</scope>
    <source>
        <strain evidence="1">JCM 4403</strain>
    </source>
</reference>
<dbReference type="InterPro" id="IPR015797">
    <property type="entry name" value="NUDIX_hydrolase-like_dom_sf"/>
</dbReference>
<dbReference type="EMBL" id="BMTU01000010">
    <property type="protein sequence ID" value="GGQ93847.1"/>
    <property type="molecule type" value="Genomic_DNA"/>
</dbReference>
<name>A0A918EZH0_9ACTN</name>
<sequence length="77" mass="8602">MGERVERVDEHDEVLAVVGRDDAVRHGWLHRIATVVCRDTAGRYLVHRRPDGAARFPGSCDINFHCTPRQPGGEANP</sequence>
<gene>
    <name evidence="1" type="ORF">GCM10010280_46640</name>
</gene>
<protein>
    <submittedName>
        <fullName evidence="1">Uncharacterized protein</fullName>
    </submittedName>
</protein>
<organism evidence="1 2">
    <name type="scientific">Streptomyces pilosus</name>
    <dbReference type="NCBI Taxonomy" id="28893"/>
    <lineage>
        <taxon>Bacteria</taxon>
        <taxon>Bacillati</taxon>
        <taxon>Actinomycetota</taxon>
        <taxon>Actinomycetes</taxon>
        <taxon>Kitasatosporales</taxon>
        <taxon>Streptomycetaceae</taxon>
        <taxon>Streptomyces</taxon>
    </lineage>
</organism>
<comment type="caution">
    <text evidence="1">The sequence shown here is derived from an EMBL/GenBank/DDBJ whole genome shotgun (WGS) entry which is preliminary data.</text>
</comment>
<dbReference type="Gene3D" id="3.90.79.10">
    <property type="entry name" value="Nucleoside Triphosphate Pyrophosphohydrolase"/>
    <property type="match status" value="1"/>
</dbReference>
<evidence type="ECO:0000313" key="1">
    <source>
        <dbReference type="EMBL" id="GGQ93847.1"/>
    </source>
</evidence>
<evidence type="ECO:0000313" key="2">
    <source>
        <dbReference type="Proteomes" id="UP000656732"/>
    </source>
</evidence>
<dbReference type="RefSeq" id="WP_373303216.1">
    <property type="nucleotide sequence ID" value="NZ_BMTU01000010.1"/>
</dbReference>
<dbReference type="SUPFAM" id="SSF55811">
    <property type="entry name" value="Nudix"/>
    <property type="match status" value="1"/>
</dbReference>
<dbReference type="Proteomes" id="UP000656732">
    <property type="component" value="Unassembled WGS sequence"/>
</dbReference>
<keyword evidence="2" id="KW-1185">Reference proteome</keyword>
<proteinExistence type="predicted"/>
<dbReference type="AlphaFoldDB" id="A0A918EZH0"/>
<reference evidence="1" key="2">
    <citation type="submission" date="2020-09" db="EMBL/GenBank/DDBJ databases">
        <authorList>
            <person name="Sun Q."/>
            <person name="Ohkuma M."/>
        </authorList>
    </citation>
    <scope>NUCLEOTIDE SEQUENCE</scope>
    <source>
        <strain evidence="1">JCM 4403</strain>
    </source>
</reference>